<organism evidence="1 2">
    <name type="scientific">Jiangella rhizosphaerae</name>
    <dbReference type="NCBI Taxonomy" id="2293569"/>
    <lineage>
        <taxon>Bacteria</taxon>
        <taxon>Bacillati</taxon>
        <taxon>Actinomycetota</taxon>
        <taxon>Actinomycetes</taxon>
        <taxon>Jiangellales</taxon>
        <taxon>Jiangellaceae</taxon>
        <taxon>Jiangella</taxon>
    </lineage>
</organism>
<dbReference type="EMBL" id="QUAL01000304">
    <property type="protein sequence ID" value="RIQ15808.1"/>
    <property type="molecule type" value="Genomic_DNA"/>
</dbReference>
<keyword evidence="2" id="KW-1185">Reference proteome</keyword>
<accession>A0A418KK56</accession>
<comment type="caution">
    <text evidence="1">The sequence shown here is derived from an EMBL/GenBank/DDBJ whole genome shotgun (WGS) entry which is preliminary data.</text>
</comment>
<sequence>MVFRLYSKFMENLEARSLMTSDQLLADFLSYLETHAWNRSRKVQGYDLVFVDEFHLFSPLERQVLHYLTRDVSSYPRVFMAVDPRQSPSEAFIGVASDETWSTSAQTEDGLGEIANFELTTVHRFTPQILDLIKHVHHEFPTLDLGHDWDVDFSAVESTQKDGPRPRLVIAASRVGEETDIYRTIHEIYGAGRLALAIVDMRQWQRYSELASRVGQSGKFHVSTISGRTEVDGLGYRQRGVVVGPAEYLAGLQFSTVLVAGIPDLQTAAPTPNEKTRILSLLYLALSRAEREVRVFANDDDGGAAEVLLRAVTNDIMDVEQGSRT</sequence>
<proteinExistence type="predicted"/>
<dbReference type="InterPro" id="IPR027417">
    <property type="entry name" value="P-loop_NTPase"/>
</dbReference>
<reference evidence="1 2" key="1">
    <citation type="submission" date="2018-09" db="EMBL/GenBank/DDBJ databases">
        <title>Isolation, diversity and antifungal activity of actinobacteria from wheat.</title>
        <authorList>
            <person name="Han C."/>
        </authorList>
    </citation>
    <scope>NUCLEOTIDE SEQUENCE [LARGE SCALE GENOMIC DNA]</scope>
    <source>
        <strain evidence="1 2">NEAU-YY265</strain>
    </source>
</reference>
<dbReference type="SUPFAM" id="SSF52540">
    <property type="entry name" value="P-loop containing nucleoside triphosphate hydrolases"/>
    <property type="match status" value="1"/>
</dbReference>
<dbReference type="AlphaFoldDB" id="A0A418KK56"/>
<dbReference type="Proteomes" id="UP000284057">
    <property type="component" value="Unassembled WGS sequence"/>
</dbReference>
<protein>
    <recommendedName>
        <fullName evidence="3">DNA helicase</fullName>
    </recommendedName>
</protein>
<name>A0A418KK56_9ACTN</name>
<evidence type="ECO:0008006" key="3">
    <source>
        <dbReference type="Google" id="ProtNLM"/>
    </source>
</evidence>
<evidence type="ECO:0000313" key="1">
    <source>
        <dbReference type="EMBL" id="RIQ15808.1"/>
    </source>
</evidence>
<gene>
    <name evidence="1" type="ORF">DY240_23635</name>
</gene>
<evidence type="ECO:0000313" key="2">
    <source>
        <dbReference type="Proteomes" id="UP000284057"/>
    </source>
</evidence>
<dbReference type="Gene3D" id="3.40.50.300">
    <property type="entry name" value="P-loop containing nucleotide triphosphate hydrolases"/>
    <property type="match status" value="2"/>
</dbReference>